<keyword evidence="2" id="KW-1133">Transmembrane helix</keyword>
<evidence type="ECO:0000313" key="5">
    <source>
        <dbReference type="Proteomes" id="UP000001631"/>
    </source>
</evidence>
<dbReference type="RefSeq" id="XP_045286158.1">
    <property type="nucleotide sequence ID" value="XM_045432990.1"/>
</dbReference>
<keyword evidence="5" id="KW-1185">Reference proteome</keyword>
<dbReference type="GO" id="GO:0016020">
    <property type="term" value="C:membrane"/>
    <property type="evidence" value="ECO:0007669"/>
    <property type="project" value="InterPro"/>
</dbReference>
<evidence type="ECO:0000256" key="1">
    <source>
        <dbReference type="SAM" id="MobiDB-lite"/>
    </source>
</evidence>
<dbReference type="Pfam" id="PF02705">
    <property type="entry name" value="K_trans"/>
    <property type="match status" value="1"/>
</dbReference>
<feature type="transmembrane region" description="Helical" evidence="2">
    <location>
        <begin position="275"/>
        <end position="294"/>
    </location>
</feature>
<feature type="compositionally biased region" description="Acidic residues" evidence="1">
    <location>
        <begin position="55"/>
        <end position="67"/>
    </location>
</feature>
<evidence type="ECO:0000256" key="2">
    <source>
        <dbReference type="SAM" id="Phobius"/>
    </source>
</evidence>
<protein>
    <submittedName>
        <fullName evidence="4">K+ transporter</fullName>
    </submittedName>
</protein>
<evidence type="ECO:0000313" key="4">
    <source>
        <dbReference type="EMBL" id="EEH05677.1"/>
    </source>
</evidence>
<dbReference type="InterPro" id="IPR053951">
    <property type="entry name" value="K_trans_N"/>
</dbReference>
<evidence type="ECO:0000259" key="3">
    <source>
        <dbReference type="Pfam" id="PF02705"/>
    </source>
</evidence>
<keyword evidence="2" id="KW-0472">Membrane</keyword>
<dbReference type="PANTHER" id="PTHR30540">
    <property type="entry name" value="OSMOTIC STRESS POTASSIUM TRANSPORTER"/>
    <property type="match status" value="1"/>
</dbReference>
<dbReference type="STRING" id="447093.C0NS11"/>
<feature type="transmembrane region" description="Helical" evidence="2">
    <location>
        <begin position="151"/>
        <end position="171"/>
    </location>
</feature>
<keyword evidence="2" id="KW-0812">Transmembrane</keyword>
<dbReference type="HOGENOM" id="CLU_601239_0_0_1"/>
<feature type="domain" description="K+ potassium transporter integral membrane" evidence="3">
    <location>
        <begin position="118"/>
        <end position="395"/>
    </location>
</feature>
<name>C0NS11_AJECG</name>
<feature type="region of interest" description="Disordered" evidence="1">
    <location>
        <begin position="28"/>
        <end position="69"/>
    </location>
</feature>
<dbReference type="GO" id="GO:0015079">
    <property type="term" value="F:potassium ion transmembrane transporter activity"/>
    <property type="evidence" value="ECO:0007669"/>
    <property type="project" value="InterPro"/>
</dbReference>
<dbReference type="GeneID" id="69038957"/>
<dbReference type="PANTHER" id="PTHR30540:SF83">
    <property type="entry name" value="K+ POTASSIUM TRANSPORTER"/>
    <property type="match status" value="1"/>
</dbReference>
<dbReference type="AlphaFoldDB" id="C0NS11"/>
<dbReference type="InParanoid" id="C0NS11"/>
<sequence length="455" mass="49432">MSTLSCVCLNQISDTVVVEGGMSDGYLPVDGNDNDIDSSAGYQNQHSKHSKDGDSDGEGFSDNENEDPFNRRKSIRFNRDYYGLGTRIADVVLHGGHGGDHLLDHGKTELTGWASIWLAYQSIGALYGDVGTNPLYVFSSTFATPPAGEDLIGVLSLITWALILIATIKYVGIVLCANDKGEGGSFALFSLIQRYVDIDNQNRDASDFLVNDDEKQLRPFNLKAMNLLKRSSRAKKVVKVFAVLGVCMVISDGALTPAQSILAAVQGLQIAAPNIETHTLVAIACVLIIFLFALQPFGTSKLSSFFTPIVIVWLMFNVISGVYNLLAYDFSVLRAFSPWMGLDYLLRKKFEGWKSLGGVLLCFTGISIRRVEALFADLGAFSVKQGNTGLVAMFCAPLFAPHILWSGRLYQRPSRSGREPTVQISAPGDVLAALSALDTDFDCCIPTMLTGTFNS</sequence>
<gene>
    <name evidence="4" type="ORF">HCBG_05941</name>
</gene>
<dbReference type="Proteomes" id="UP000001631">
    <property type="component" value="Unassembled WGS sequence"/>
</dbReference>
<dbReference type="InterPro" id="IPR003855">
    <property type="entry name" value="K+_transporter"/>
</dbReference>
<proteinExistence type="predicted"/>
<organism evidence="4 5">
    <name type="scientific">Ajellomyces capsulatus (strain G186AR / H82 / ATCC MYA-2454 / RMSCC 2432)</name>
    <name type="common">Darling's disease fungus</name>
    <name type="synonym">Histoplasma capsulatum</name>
    <dbReference type="NCBI Taxonomy" id="447093"/>
    <lineage>
        <taxon>Eukaryota</taxon>
        <taxon>Fungi</taxon>
        <taxon>Dikarya</taxon>
        <taxon>Ascomycota</taxon>
        <taxon>Pezizomycotina</taxon>
        <taxon>Eurotiomycetes</taxon>
        <taxon>Eurotiomycetidae</taxon>
        <taxon>Onygenales</taxon>
        <taxon>Ajellomycetaceae</taxon>
        <taxon>Histoplasma</taxon>
    </lineage>
</organism>
<feature type="transmembrane region" description="Helical" evidence="2">
    <location>
        <begin position="306"/>
        <end position="326"/>
    </location>
</feature>
<dbReference type="EMBL" id="GG663370">
    <property type="protein sequence ID" value="EEH05677.1"/>
    <property type="molecule type" value="Genomic_DNA"/>
</dbReference>
<feature type="transmembrane region" description="Helical" evidence="2">
    <location>
        <begin position="237"/>
        <end position="255"/>
    </location>
</feature>
<accession>C0NS11</accession>
<reference evidence="4" key="1">
    <citation type="submission" date="2009-02" db="EMBL/GenBank/DDBJ databases">
        <title>The Genome Sequence of Ajellomyces capsulatus strain G186AR.</title>
        <authorList>
            <consortium name="The Broad Institute Genome Sequencing Platform"/>
            <person name="Champion M."/>
            <person name="Cuomo C."/>
            <person name="Ma L.-J."/>
            <person name="Henn M.R."/>
            <person name="Sil A."/>
            <person name="Goldman B."/>
            <person name="Young S.K."/>
            <person name="Kodira C.D."/>
            <person name="Zeng Q."/>
            <person name="Koehrsen M."/>
            <person name="Alvarado L."/>
            <person name="Berlin A."/>
            <person name="Borenstein D."/>
            <person name="Chen Z."/>
            <person name="Engels R."/>
            <person name="Freedman E."/>
            <person name="Gellesch M."/>
            <person name="Goldberg J."/>
            <person name="Griggs A."/>
            <person name="Gujja S."/>
            <person name="Heiman D."/>
            <person name="Hepburn T."/>
            <person name="Howarth C."/>
            <person name="Jen D."/>
            <person name="Larson L."/>
            <person name="Lewis B."/>
            <person name="Mehta T."/>
            <person name="Park D."/>
            <person name="Pearson M."/>
            <person name="Roberts A."/>
            <person name="Saif S."/>
            <person name="Shea T."/>
            <person name="Shenoy N."/>
            <person name="Sisk P."/>
            <person name="Stolte C."/>
            <person name="Sykes S."/>
            <person name="Walk T."/>
            <person name="White J."/>
            <person name="Yandava C."/>
            <person name="Klein B."/>
            <person name="McEwen J.G."/>
            <person name="Puccia R."/>
            <person name="Goldman G.H."/>
            <person name="Felipe M.S."/>
            <person name="Nino-Vega G."/>
            <person name="San-Blas G."/>
            <person name="Taylor J."/>
            <person name="Mendoza L."/>
            <person name="Galagan J."/>
            <person name="Nusbaum C."/>
            <person name="Birren B."/>
        </authorList>
    </citation>
    <scope>NUCLEOTIDE SEQUENCE</scope>
    <source>
        <strain evidence="4">G186AR</strain>
    </source>
</reference>